<keyword evidence="3" id="KW-0697">Rotamase</keyword>
<feature type="domain" description="PPIase FKBP-type" evidence="6">
    <location>
        <begin position="65"/>
        <end position="164"/>
    </location>
</feature>
<feature type="region of interest" description="Disordered" evidence="5">
    <location>
        <begin position="429"/>
        <end position="462"/>
    </location>
</feature>
<dbReference type="GO" id="GO:0003755">
    <property type="term" value="F:peptidyl-prolyl cis-trans isomerase activity"/>
    <property type="evidence" value="ECO:0007669"/>
    <property type="project" value="UniProtKB-KW"/>
</dbReference>
<sequence>MKHDDFVKYLAELRSLPPEVPLEPELKPQRIKLDRRIREEQALAAGAVLSAVLEKGERGPSPKEGDLVYIHYSIRDTQDELLFSTRSEEGGAGQAFAFLLEKGVRVPRGWEIAIRDMTRGQRSVLQVQPGFGFRHPECGMRPPACRGLRTDQVLRFDLTLLDWYPAASVHAYGSSSSSSDSTLLKRSIREGSSWESPRPPFEVTLHLTACCPAYDGRQLTGQRLFSSRGRQPLTLQLGRGLLPQGVEDALSYMSKGELAAFVVPASSMRPDTAGGRGRGTAREGKGGAAAAGEAGPRDRWDEEESSSSEDDEDEEEEEEEGGVQGRTGSHGAASGSGRGGGGGGGGSSSSPTPSCCLVPPAPPRCQQVELEVELLGMVQVRDMTGTGEVTKKRVREGSGEFPIDCPLHDTTVRMHYKARPARPMGLQLPAAEAAAQADGGGGGGEGGQGGGEGEGDDGGWVYDSRRVQSEPLMVDTGCGELPEAVEMALKLMVPGEVARVLAAPRYAYAGRPAEECPVGRLPGGAAVEWQGAEVEFEVELLDFEREGHWQNLTFEERYTLAERLKAKGNELFRKQQFKHAKARYDRLLRLLESTRDYEEQQQVERIEAYKVAALGNMALCAVQMGEFAAAVAACDKALEYEPENAKMFFRKGRALSLKGDYEEAAEALKLALEYDPSSEKDINAELAANAERHKAAVRKQKRDLGNFLKAGKR</sequence>
<dbReference type="PANTHER" id="PTHR46512:SF8">
    <property type="entry name" value="PEPTIDYLPROLYL ISOMERASE"/>
    <property type="match status" value="1"/>
</dbReference>
<organism evidence="7 8">
    <name type="scientific">Astrephomene gubernaculifera</name>
    <dbReference type="NCBI Taxonomy" id="47775"/>
    <lineage>
        <taxon>Eukaryota</taxon>
        <taxon>Viridiplantae</taxon>
        <taxon>Chlorophyta</taxon>
        <taxon>core chlorophytes</taxon>
        <taxon>Chlorophyceae</taxon>
        <taxon>CS clade</taxon>
        <taxon>Chlamydomonadales</taxon>
        <taxon>Astrephomenaceae</taxon>
        <taxon>Astrephomene</taxon>
    </lineage>
</organism>
<dbReference type="Proteomes" id="UP001054857">
    <property type="component" value="Unassembled WGS sequence"/>
</dbReference>
<keyword evidence="8" id="KW-1185">Reference proteome</keyword>
<feature type="compositionally biased region" description="Acidic residues" evidence="5">
    <location>
        <begin position="301"/>
        <end position="321"/>
    </location>
</feature>
<dbReference type="Pfam" id="PF13432">
    <property type="entry name" value="TPR_16"/>
    <property type="match status" value="1"/>
</dbReference>
<name>A0AAD3E4N5_9CHLO</name>
<dbReference type="Gene3D" id="1.25.40.10">
    <property type="entry name" value="Tetratricopeptide repeat domain"/>
    <property type="match status" value="1"/>
</dbReference>
<keyword evidence="3" id="KW-0413">Isomerase</keyword>
<dbReference type="InterPro" id="IPR050754">
    <property type="entry name" value="FKBP4/5/8-like"/>
</dbReference>
<dbReference type="EC" id="5.2.1.8" evidence="3"/>
<feature type="region of interest" description="Disordered" evidence="5">
    <location>
        <begin position="267"/>
        <end position="355"/>
    </location>
</feature>
<dbReference type="SUPFAM" id="SSF48452">
    <property type="entry name" value="TPR-like"/>
    <property type="match status" value="1"/>
</dbReference>
<evidence type="ECO:0000256" key="5">
    <source>
        <dbReference type="SAM" id="MobiDB-lite"/>
    </source>
</evidence>
<reference evidence="7 8" key="1">
    <citation type="journal article" date="2021" name="Sci. Rep.">
        <title>Genome sequencing of the multicellular alga Astrephomene provides insights into convergent evolution of germ-soma differentiation.</title>
        <authorList>
            <person name="Yamashita S."/>
            <person name="Yamamoto K."/>
            <person name="Matsuzaki R."/>
            <person name="Suzuki S."/>
            <person name="Yamaguchi H."/>
            <person name="Hirooka S."/>
            <person name="Minakuchi Y."/>
            <person name="Miyagishima S."/>
            <person name="Kawachi M."/>
            <person name="Toyoda A."/>
            <person name="Nozaki H."/>
        </authorList>
    </citation>
    <scope>NUCLEOTIDE SEQUENCE [LARGE SCALE GENOMIC DNA]</scope>
    <source>
        <strain evidence="7 8">NIES-4017</strain>
    </source>
</reference>
<dbReference type="EMBL" id="BMAR01000067">
    <property type="protein sequence ID" value="GFR52572.1"/>
    <property type="molecule type" value="Genomic_DNA"/>
</dbReference>
<feature type="repeat" description="TPR" evidence="4">
    <location>
        <begin position="611"/>
        <end position="644"/>
    </location>
</feature>
<dbReference type="PROSITE" id="PS50005">
    <property type="entry name" value="TPR"/>
    <property type="match status" value="2"/>
</dbReference>
<dbReference type="InterPro" id="IPR046357">
    <property type="entry name" value="PPIase_dom_sf"/>
</dbReference>
<feature type="compositionally biased region" description="Gly residues" evidence="5">
    <location>
        <begin position="438"/>
        <end position="452"/>
    </location>
</feature>
<proteinExistence type="predicted"/>
<comment type="caution">
    <text evidence="7">The sequence shown here is derived from an EMBL/GenBank/DDBJ whole genome shotgun (WGS) entry which is preliminary data.</text>
</comment>
<feature type="domain" description="PPIase FKBP-type" evidence="6">
    <location>
        <begin position="452"/>
        <end position="544"/>
    </location>
</feature>
<keyword evidence="2 4" id="KW-0802">TPR repeat</keyword>
<dbReference type="Pfam" id="PF00254">
    <property type="entry name" value="FKBP_C"/>
    <property type="match status" value="3"/>
</dbReference>
<feature type="repeat" description="TPR" evidence="4">
    <location>
        <begin position="645"/>
        <end position="678"/>
    </location>
</feature>
<evidence type="ECO:0000259" key="6">
    <source>
        <dbReference type="PROSITE" id="PS50059"/>
    </source>
</evidence>
<evidence type="ECO:0000256" key="2">
    <source>
        <dbReference type="ARBA" id="ARBA00022803"/>
    </source>
</evidence>
<dbReference type="InterPro" id="IPR019734">
    <property type="entry name" value="TPR_rpt"/>
</dbReference>
<dbReference type="SMART" id="SM00028">
    <property type="entry name" value="TPR"/>
    <property type="match status" value="3"/>
</dbReference>
<protein>
    <recommendedName>
        <fullName evidence="3">peptidylprolyl isomerase</fullName>
        <ecNumber evidence="3">5.2.1.8</ecNumber>
    </recommendedName>
</protein>
<comment type="catalytic activity">
    <reaction evidence="3">
        <text>[protein]-peptidylproline (omega=180) = [protein]-peptidylproline (omega=0)</text>
        <dbReference type="Rhea" id="RHEA:16237"/>
        <dbReference type="Rhea" id="RHEA-COMP:10747"/>
        <dbReference type="Rhea" id="RHEA-COMP:10748"/>
        <dbReference type="ChEBI" id="CHEBI:83833"/>
        <dbReference type="ChEBI" id="CHEBI:83834"/>
        <dbReference type="EC" id="5.2.1.8"/>
    </reaction>
</comment>
<dbReference type="Gene3D" id="3.10.50.40">
    <property type="match status" value="3"/>
</dbReference>
<evidence type="ECO:0000256" key="3">
    <source>
        <dbReference type="PROSITE-ProRule" id="PRU00277"/>
    </source>
</evidence>
<evidence type="ECO:0000256" key="4">
    <source>
        <dbReference type="PROSITE-ProRule" id="PRU00339"/>
    </source>
</evidence>
<gene>
    <name evidence="7" type="ORF">Agub_g15164</name>
</gene>
<keyword evidence="1" id="KW-0677">Repeat</keyword>
<accession>A0AAD3E4N5</accession>
<dbReference type="SUPFAM" id="SSF54534">
    <property type="entry name" value="FKBP-like"/>
    <property type="match status" value="3"/>
</dbReference>
<dbReference type="PROSITE" id="PS50059">
    <property type="entry name" value="FKBP_PPIASE"/>
    <property type="match status" value="2"/>
</dbReference>
<evidence type="ECO:0000256" key="1">
    <source>
        <dbReference type="ARBA" id="ARBA00022737"/>
    </source>
</evidence>
<dbReference type="InterPro" id="IPR011990">
    <property type="entry name" value="TPR-like_helical_dom_sf"/>
</dbReference>
<dbReference type="PANTHER" id="PTHR46512">
    <property type="entry name" value="PEPTIDYLPROLYL ISOMERASE"/>
    <property type="match status" value="1"/>
</dbReference>
<evidence type="ECO:0000313" key="8">
    <source>
        <dbReference type="Proteomes" id="UP001054857"/>
    </source>
</evidence>
<evidence type="ECO:0000313" key="7">
    <source>
        <dbReference type="EMBL" id="GFR52572.1"/>
    </source>
</evidence>
<feature type="compositionally biased region" description="Gly residues" evidence="5">
    <location>
        <begin position="334"/>
        <end position="347"/>
    </location>
</feature>
<dbReference type="InterPro" id="IPR001179">
    <property type="entry name" value="PPIase_FKBP_dom"/>
</dbReference>
<dbReference type="AlphaFoldDB" id="A0AAD3E4N5"/>